<feature type="transmembrane region" description="Helical" evidence="1">
    <location>
        <begin position="59"/>
        <end position="84"/>
    </location>
</feature>
<proteinExistence type="predicted"/>
<dbReference type="PATRIC" id="fig|1229783.3.peg.194"/>
<evidence type="ECO:0000313" key="2">
    <source>
        <dbReference type="EMBL" id="EKU50168.1"/>
    </source>
</evidence>
<dbReference type="STRING" id="1229783.C273_00950"/>
<keyword evidence="1" id="KW-1133">Transmembrane helix</keyword>
<evidence type="ECO:0000313" key="3">
    <source>
        <dbReference type="Proteomes" id="UP000009885"/>
    </source>
</evidence>
<dbReference type="Proteomes" id="UP000009885">
    <property type="component" value="Unassembled WGS sequence"/>
</dbReference>
<keyword evidence="1" id="KW-0812">Transmembrane</keyword>
<accession>K9ARV0</accession>
<keyword evidence="1" id="KW-0472">Membrane</keyword>
<organism evidence="2 3">
    <name type="scientific">Staphylococcus massiliensis S46</name>
    <dbReference type="NCBI Taxonomy" id="1229783"/>
    <lineage>
        <taxon>Bacteria</taxon>
        <taxon>Bacillati</taxon>
        <taxon>Bacillota</taxon>
        <taxon>Bacilli</taxon>
        <taxon>Bacillales</taxon>
        <taxon>Staphylococcaceae</taxon>
        <taxon>Staphylococcus</taxon>
    </lineage>
</organism>
<dbReference type="EMBL" id="AMSQ01000002">
    <property type="protein sequence ID" value="EKU50168.1"/>
    <property type="molecule type" value="Genomic_DNA"/>
</dbReference>
<feature type="transmembrane region" description="Helical" evidence="1">
    <location>
        <begin position="34"/>
        <end position="52"/>
    </location>
</feature>
<comment type="caution">
    <text evidence="2">The sequence shown here is derived from an EMBL/GenBank/DDBJ whole genome shotgun (WGS) entry which is preliminary data.</text>
</comment>
<dbReference type="AlphaFoldDB" id="K9ARV0"/>
<reference evidence="2 3" key="1">
    <citation type="journal article" date="2013" name="Genome Announc.">
        <title>Genome Sequence of Staphylococcus massiliensis Strain S46, Isolated from the Surface of Healthy Human Skin.</title>
        <authorList>
            <person name="Srivastav R."/>
            <person name="Singh A."/>
            <person name="Jangir P.K."/>
            <person name="Kumari C."/>
            <person name="Muduli S."/>
            <person name="Sharma R."/>
        </authorList>
    </citation>
    <scope>NUCLEOTIDE SEQUENCE [LARGE SCALE GENOMIC DNA]</scope>
    <source>
        <strain evidence="2 3">S46</strain>
    </source>
</reference>
<keyword evidence="3" id="KW-1185">Reference proteome</keyword>
<evidence type="ECO:0000256" key="1">
    <source>
        <dbReference type="SAM" id="Phobius"/>
    </source>
</evidence>
<name>K9ARV0_9STAP</name>
<gene>
    <name evidence="2" type="ORF">C273_00950</name>
</gene>
<protein>
    <submittedName>
        <fullName evidence="2">Uncharacterized protein</fullName>
    </submittedName>
</protein>
<dbReference type="RefSeq" id="WP_009381853.1">
    <property type="nucleotide sequence ID" value="NZ_AMSQ01000002.1"/>
</dbReference>
<sequence>MNFIILIALLTPVFYIYKLHQQNLTLNISRIRNTLLISMVSLTIGVLIKWFVIGITKSILIHILSGLIVGVVWAVLILITYFFFTKLKAIK</sequence>